<dbReference type="AlphaFoldDB" id="A0A917FS42"/>
<name>A0A917FS42_9GAMM</name>
<dbReference type="InterPro" id="IPR053748">
    <property type="entry name" value="Host_DNA_Degrad_Endo"/>
</dbReference>
<dbReference type="Proteomes" id="UP000605253">
    <property type="component" value="Unassembled WGS sequence"/>
</dbReference>
<evidence type="ECO:0008006" key="3">
    <source>
        <dbReference type="Google" id="ProtNLM"/>
    </source>
</evidence>
<gene>
    <name evidence="1" type="ORF">GCM10011365_25520</name>
</gene>
<dbReference type="Gene3D" id="3.40.1440.40">
    <property type="match status" value="1"/>
</dbReference>
<reference evidence="1" key="1">
    <citation type="journal article" date="2014" name="Int. J. Syst. Evol. Microbiol.">
        <title>Complete genome sequence of Corynebacterium casei LMG S-19264T (=DSM 44701T), isolated from a smear-ripened cheese.</title>
        <authorList>
            <consortium name="US DOE Joint Genome Institute (JGI-PGF)"/>
            <person name="Walter F."/>
            <person name="Albersmeier A."/>
            <person name="Kalinowski J."/>
            <person name="Ruckert C."/>
        </authorList>
    </citation>
    <scope>NUCLEOTIDE SEQUENCE</scope>
    <source>
        <strain evidence="1">CGMCC 1.12181</strain>
    </source>
</reference>
<evidence type="ECO:0000313" key="2">
    <source>
        <dbReference type="Proteomes" id="UP000605253"/>
    </source>
</evidence>
<reference evidence="1" key="2">
    <citation type="submission" date="2020-09" db="EMBL/GenBank/DDBJ databases">
        <authorList>
            <person name="Sun Q."/>
            <person name="Zhou Y."/>
        </authorList>
    </citation>
    <scope>NUCLEOTIDE SEQUENCE</scope>
    <source>
        <strain evidence="1">CGMCC 1.12181</strain>
    </source>
</reference>
<dbReference type="RefSeq" id="WP_188366158.1">
    <property type="nucleotide sequence ID" value="NZ_BAABJF010000029.1"/>
</dbReference>
<keyword evidence="2" id="KW-1185">Reference proteome</keyword>
<dbReference type="InterPro" id="IPR044556">
    <property type="entry name" value="EndoII-like_GIY-YIG"/>
</dbReference>
<accession>A0A917FS42</accession>
<evidence type="ECO:0000313" key="1">
    <source>
        <dbReference type="EMBL" id="GGG03242.1"/>
    </source>
</evidence>
<organism evidence="1 2">
    <name type="scientific">Marinicella pacifica</name>
    <dbReference type="NCBI Taxonomy" id="1171543"/>
    <lineage>
        <taxon>Bacteria</taxon>
        <taxon>Pseudomonadati</taxon>
        <taxon>Pseudomonadota</taxon>
        <taxon>Gammaproteobacteria</taxon>
        <taxon>Lysobacterales</taxon>
        <taxon>Marinicellaceae</taxon>
        <taxon>Marinicella</taxon>
    </lineage>
</organism>
<protein>
    <recommendedName>
        <fullName evidence="3">GIY-YIG domain-containing protein</fullName>
    </recommendedName>
</protein>
<comment type="caution">
    <text evidence="1">The sequence shown here is derived from an EMBL/GenBank/DDBJ whole genome shotgun (WGS) entry which is preliminary data.</text>
</comment>
<dbReference type="CDD" id="cd10436">
    <property type="entry name" value="GIY-YIG_EndoII_Hpy188I_like"/>
    <property type="match status" value="1"/>
</dbReference>
<sequence>MISELIDLGFLKLSNWELIDGNLHCDFCEYANEKNLLYAYVIDRQIKYIGQTVMELKQRLYGYKKPGPTQSTNIRLNELIKNKIIDGEQVEIYVFINDESLKYKGYTVNLAAGLEAVLIEEFSPEWNIQSNKKQAKREIKPKLPIPDKSLNKIKKPCNSDTPVCEVTLHKSYYGKSFFNIPKSHSEYLGPEDKFAIEVRLGDNSSKILAVCDRTAAKSRAPRIRIGKEFAHWTLNNFQLKEKMKVEFTSKHKIRLSKSMVSANQTPFYHFAVA</sequence>
<proteinExistence type="predicted"/>
<dbReference type="EMBL" id="BMEO01000023">
    <property type="protein sequence ID" value="GGG03242.1"/>
    <property type="molecule type" value="Genomic_DNA"/>
</dbReference>